<accession>A0ABD2NG00</accession>
<reference evidence="1 2" key="1">
    <citation type="journal article" date="2021" name="BMC Biol.">
        <title>Horizontally acquired antibacterial genes associated with adaptive radiation of ladybird beetles.</title>
        <authorList>
            <person name="Li H.S."/>
            <person name="Tang X.F."/>
            <person name="Huang Y.H."/>
            <person name="Xu Z.Y."/>
            <person name="Chen M.L."/>
            <person name="Du X.Y."/>
            <person name="Qiu B.Y."/>
            <person name="Chen P.T."/>
            <person name="Zhang W."/>
            <person name="Slipinski A."/>
            <person name="Escalona H.E."/>
            <person name="Waterhouse R.M."/>
            <person name="Zwick A."/>
            <person name="Pang H."/>
        </authorList>
    </citation>
    <scope>NUCLEOTIDE SEQUENCE [LARGE SCALE GENOMIC DNA]</scope>
    <source>
        <strain evidence="1">SYSU2018</strain>
    </source>
</reference>
<comment type="caution">
    <text evidence="1">The sequence shown here is derived from an EMBL/GenBank/DDBJ whole genome shotgun (WGS) entry which is preliminary data.</text>
</comment>
<dbReference type="EMBL" id="JABFTP020000103">
    <property type="protein sequence ID" value="KAL3277698.1"/>
    <property type="molecule type" value="Genomic_DNA"/>
</dbReference>
<evidence type="ECO:0008006" key="3">
    <source>
        <dbReference type="Google" id="ProtNLM"/>
    </source>
</evidence>
<proteinExistence type="predicted"/>
<gene>
    <name evidence="1" type="ORF">HHI36_013043</name>
</gene>
<sequence>MKARAKLATDVDCSYTGLADYSFESYVLVMNHNGKKLQKQKENDVNEDVANRAAAICNIKPTTLYFRVKKYKETLMPKNINCSNIHLVSTNDKELMLEMYFLKMSRMSYGFTYSQGRELDINMQQR</sequence>
<name>A0ABD2NG00_9CUCU</name>
<protein>
    <recommendedName>
        <fullName evidence="3">HTH psq-type domain-containing protein</fullName>
    </recommendedName>
</protein>
<keyword evidence="2" id="KW-1185">Reference proteome</keyword>
<evidence type="ECO:0000313" key="2">
    <source>
        <dbReference type="Proteomes" id="UP001516400"/>
    </source>
</evidence>
<dbReference type="Proteomes" id="UP001516400">
    <property type="component" value="Unassembled WGS sequence"/>
</dbReference>
<dbReference type="AlphaFoldDB" id="A0ABD2NG00"/>
<organism evidence="1 2">
    <name type="scientific">Cryptolaemus montrouzieri</name>
    <dbReference type="NCBI Taxonomy" id="559131"/>
    <lineage>
        <taxon>Eukaryota</taxon>
        <taxon>Metazoa</taxon>
        <taxon>Ecdysozoa</taxon>
        <taxon>Arthropoda</taxon>
        <taxon>Hexapoda</taxon>
        <taxon>Insecta</taxon>
        <taxon>Pterygota</taxon>
        <taxon>Neoptera</taxon>
        <taxon>Endopterygota</taxon>
        <taxon>Coleoptera</taxon>
        <taxon>Polyphaga</taxon>
        <taxon>Cucujiformia</taxon>
        <taxon>Coccinelloidea</taxon>
        <taxon>Coccinellidae</taxon>
        <taxon>Scymninae</taxon>
        <taxon>Scymnini</taxon>
        <taxon>Cryptolaemus</taxon>
    </lineage>
</organism>
<evidence type="ECO:0000313" key="1">
    <source>
        <dbReference type="EMBL" id="KAL3277698.1"/>
    </source>
</evidence>